<evidence type="ECO:0000313" key="3">
    <source>
        <dbReference type="EMBL" id="WRW34664.1"/>
    </source>
</evidence>
<keyword evidence="2" id="KW-1133">Transmembrane helix</keyword>
<keyword evidence="2" id="KW-0812">Transmembrane</keyword>
<evidence type="ECO:0000256" key="2">
    <source>
        <dbReference type="SAM" id="Phobius"/>
    </source>
</evidence>
<feature type="transmembrane region" description="Helical" evidence="2">
    <location>
        <begin position="25"/>
        <end position="44"/>
    </location>
</feature>
<dbReference type="InterPro" id="IPR006485">
    <property type="entry name" value="Phage-like_holin"/>
</dbReference>
<accession>A0AAX4J6X6</accession>
<organism evidence="3 4">
    <name type="scientific">Staphylococcus phage CF5</name>
    <dbReference type="NCBI Taxonomy" id="3113739"/>
    <lineage>
        <taxon>Viruses</taxon>
        <taxon>Duplodnaviria</taxon>
        <taxon>Heunggongvirae</taxon>
        <taxon>Uroviricota</taxon>
        <taxon>Caudoviricetes</taxon>
        <taxon>Herelleviridae</taxon>
        <taxon>Twortvirinae</taxon>
        <taxon>Silviavirus</taxon>
    </lineage>
</organism>
<dbReference type="NCBIfam" id="TIGR01598">
    <property type="entry name" value="holin_phiLC3"/>
    <property type="match status" value="1"/>
</dbReference>
<dbReference type="EMBL" id="PP034390">
    <property type="protein sequence ID" value="WRW34664.1"/>
    <property type="molecule type" value="Genomic_DNA"/>
</dbReference>
<sequence length="190" mass="21228">MSKEGKKPIVVGGINIVTRAKSKTFWVSIVSAIAVFANQVTGAFGLDYSTQIEQGVNIVGSVLTLLAGLGIVVDNNTKGIKDSEIVQTDYIKPRDSKDPEQAVNWENNSEDVVGNVKELERTPTEYDPEESKEDIDEHEYDEDEEPFKDQAKPYGVDWYEKVDTTKNIQDNKEEVLITNENKSTSKVLDK</sequence>
<evidence type="ECO:0000313" key="4">
    <source>
        <dbReference type="Proteomes" id="UP001432109"/>
    </source>
</evidence>
<name>A0AAX4J6X6_9CAUD</name>
<protein>
    <submittedName>
        <fullName evidence="3">Holin</fullName>
    </submittedName>
</protein>
<feature type="region of interest" description="Disordered" evidence="1">
    <location>
        <begin position="115"/>
        <end position="155"/>
    </location>
</feature>
<feature type="compositionally biased region" description="Acidic residues" evidence="1">
    <location>
        <begin position="126"/>
        <end position="146"/>
    </location>
</feature>
<proteinExistence type="predicted"/>
<keyword evidence="2" id="KW-0472">Membrane</keyword>
<evidence type="ECO:0000256" key="1">
    <source>
        <dbReference type="SAM" id="MobiDB-lite"/>
    </source>
</evidence>
<dbReference type="Pfam" id="PF04531">
    <property type="entry name" value="Phage_holin_1"/>
    <property type="match status" value="1"/>
</dbReference>
<dbReference type="Proteomes" id="UP001432109">
    <property type="component" value="Segment"/>
</dbReference>
<gene>
    <name evidence="3" type="ORF">CF5_0063</name>
</gene>
<reference evidence="3" key="1">
    <citation type="submission" date="2023-12" db="EMBL/GenBank/DDBJ databases">
        <title>Isolation and Characterisation of Novel Lytic Bacteriophages for therapeutic applications in Prosthetic Joint Infections.</title>
        <authorList>
            <person name="Burton N."/>
            <person name="Melo L.D.R."/>
            <person name="Pearce B."/>
            <person name="Tadesse M.D."/>
            <person name="Vryonis E."/>
            <person name="Sagona A."/>
        </authorList>
    </citation>
    <scope>NUCLEOTIDE SEQUENCE</scope>
</reference>
<feature type="transmembrane region" description="Helical" evidence="2">
    <location>
        <begin position="56"/>
        <end position="73"/>
    </location>
</feature>